<dbReference type="InterPro" id="IPR006553">
    <property type="entry name" value="Leu-rich_rpt_Cys-con_subtyp"/>
</dbReference>
<dbReference type="PANTHER" id="PTHR11017">
    <property type="entry name" value="LEUCINE-RICH REPEAT-CONTAINING PROTEIN"/>
    <property type="match status" value="1"/>
</dbReference>
<evidence type="ECO:0000313" key="8">
    <source>
        <dbReference type="Proteomes" id="UP001154282"/>
    </source>
</evidence>
<proteinExistence type="predicted"/>
<gene>
    <name evidence="7" type="ORF">LITE_LOCUS11617</name>
</gene>
<dbReference type="InterPro" id="IPR000157">
    <property type="entry name" value="TIR_dom"/>
</dbReference>
<dbReference type="SUPFAM" id="SSF52200">
    <property type="entry name" value="Toll/Interleukin receptor TIR domain"/>
    <property type="match status" value="1"/>
</dbReference>
<dbReference type="EMBL" id="CAMGYJ010000004">
    <property type="protein sequence ID" value="CAI0402493.1"/>
    <property type="molecule type" value="Genomic_DNA"/>
</dbReference>
<dbReference type="Pfam" id="PF00931">
    <property type="entry name" value="NB-ARC"/>
    <property type="match status" value="1"/>
</dbReference>
<dbReference type="GO" id="GO:0051707">
    <property type="term" value="P:response to other organism"/>
    <property type="evidence" value="ECO:0007669"/>
    <property type="project" value="UniProtKB-ARBA"/>
</dbReference>
<dbReference type="InterPro" id="IPR027417">
    <property type="entry name" value="P-loop_NTPase"/>
</dbReference>
<dbReference type="PRINTS" id="PR00364">
    <property type="entry name" value="DISEASERSIST"/>
</dbReference>
<feature type="region of interest" description="Disordered" evidence="4">
    <location>
        <begin position="37"/>
        <end position="63"/>
    </location>
</feature>
<dbReference type="Gene3D" id="3.40.50.10140">
    <property type="entry name" value="Toll/interleukin-1 receptor homology (TIR) domain"/>
    <property type="match status" value="1"/>
</dbReference>
<dbReference type="Gene3D" id="3.80.10.10">
    <property type="entry name" value="Ribonuclease Inhibitor"/>
    <property type="match status" value="4"/>
</dbReference>
<dbReference type="Proteomes" id="UP001154282">
    <property type="component" value="Unassembled WGS sequence"/>
</dbReference>
<sequence>MWWSGWWWTLVLSTAAAVLLPLIVFSRFLFLERRESGSGSSNVSSQSAPTTPVKASDSELSPESASLPLSTGVYEVFVSCTGPEIQNHFGDFLYNYLARSKIRTFGNEEQLPKGQKIVPALLDTITHSKLYIPILSKDYASSEWRLRELAKMVECCKVGTGHLILPIFYFVQPAEVQHQKGAYSEAFELHKKEHDDETVNIWKAALEEVGAINNGWIVTASDGQGAIVEQVYSTVWSHLRQDYLLMTDELVGIEHHVEAVVELLHVESEGVKTVGIHGMGGIGKTTIAMAVYNKVFTYFDRCSFVEDIREILAQPDGVVTLQKKIISSILNMKKDDCHIRDASEGIYMIKDRVCQHKVLIILDNVDSQFDFGKILGKRGDFSSGSRFIITTRDRKLLNLLQEYELYEPPTMNPENSLQLFCKHALGMDSPPEDYAMLSREIASTAAGLPLALKVVGASLFGEDKAIWEETLIQLRETPPAEVQERLKISFKALAYEEQQIFLDIACFFAGEDKNTASYMWSDCKLYPVIGINVLVLRSFIKIGVDGEIRMHDQLRDLGRAIVRDENVEPWKRSRLWSNEESLDVLKLKKGTELVKGFRVNLKLEPADQHQLTSEQLNNLSDLRYLAARYADLCGNFHDIFSNLRWLDLRYHLGNSGLTNFRPAKLVILDLSGSGIKADWEGWGNIKVAENLKVLNISNCSKLTKAPDLSAHRNLEVLNLDGCVKIVQELGVSGLKNLKVLKLNNCGITKLADKIGMLQKLEQIEASWCPNLKEVPDDIGQLASLKTLIMESPQIFHLPASISKLSSLETLDLQGCLEIQEPPELPASLKKLTITSPVPNLLDLKELKELRIDESSEIKEIPRDIWILSKLEIIHLYATPNIKILPLGVGALTQLVELRLNSCEGIQCIEKLPPSLKILYIGGSPLLQRLPTLENLQNLIELILSCPKLQEIPGLGELKLLVNLRIHNAFNLHHLNGFENLTSLKALLIEKCRSMENLPSLATLKKLKRLEICECPKFSEFQGLEEVESLQSLIIGDCISFEWLPNLETLKNLSRLDIYRCPRLTEIQGLGELQSLKVLFVRNCESLERLPCLASLKNISRIDICKCYCLTEIQGLGELESLEHLDLSDCTSLERLPDLSTMTLLKTLILDNCESLSNVEGLETLESLETLNLGDCQSMKRLPCLSRLRKLEKLVMNDSLHLREIESLEGLESLQKLDVSGCMALETLPDLSGLKNLKELDLSECVKLTEIRGLEELQSLKVLKMNDCKSIEKLPNVSRLKNLDTLRLCGCKKLSEVVGLEGLNLSLLDISGCRLLSGIPDFPNTKVRR</sequence>
<feature type="domain" description="TIR" evidence="6">
    <location>
        <begin position="72"/>
        <end position="235"/>
    </location>
</feature>
<keyword evidence="8" id="KW-1185">Reference proteome</keyword>
<dbReference type="Pfam" id="PF01582">
    <property type="entry name" value="TIR"/>
    <property type="match status" value="1"/>
</dbReference>
<keyword evidence="5" id="KW-1133">Transmembrane helix</keyword>
<dbReference type="InterPro" id="IPR035897">
    <property type="entry name" value="Toll_tir_struct_dom_sf"/>
</dbReference>
<dbReference type="InterPro" id="IPR001611">
    <property type="entry name" value="Leu-rich_rpt"/>
</dbReference>
<dbReference type="PROSITE" id="PS50104">
    <property type="entry name" value="TIR"/>
    <property type="match status" value="1"/>
</dbReference>
<evidence type="ECO:0000256" key="2">
    <source>
        <dbReference type="ARBA" id="ARBA00022737"/>
    </source>
</evidence>
<keyword evidence="1" id="KW-0433">Leucine-rich repeat</keyword>
<dbReference type="InterPro" id="IPR042197">
    <property type="entry name" value="Apaf_helical"/>
</dbReference>
<feature type="transmembrane region" description="Helical" evidence="5">
    <location>
        <begin position="6"/>
        <end position="30"/>
    </location>
</feature>
<reference evidence="7" key="1">
    <citation type="submission" date="2022-08" db="EMBL/GenBank/DDBJ databases">
        <authorList>
            <person name="Gutierrez-Valencia J."/>
        </authorList>
    </citation>
    <scope>NUCLEOTIDE SEQUENCE</scope>
</reference>
<dbReference type="InterPro" id="IPR002182">
    <property type="entry name" value="NB-ARC"/>
</dbReference>
<dbReference type="InterPro" id="IPR032675">
    <property type="entry name" value="LRR_dom_sf"/>
</dbReference>
<dbReference type="SMART" id="SM00367">
    <property type="entry name" value="LRR_CC"/>
    <property type="match status" value="6"/>
</dbReference>
<feature type="compositionally biased region" description="Low complexity" evidence="4">
    <location>
        <begin position="37"/>
        <end position="47"/>
    </location>
</feature>
<evidence type="ECO:0000256" key="5">
    <source>
        <dbReference type="SAM" id="Phobius"/>
    </source>
</evidence>
<accession>A0AAV0J0L1</accession>
<keyword evidence="5" id="KW-0812">Transmembrane</keyword>
<evidence type="ECO:0000256" key="3">
    <source>
        <dbReference type="ARBA" id="ARBA00022821"/>
    </source>
</evidence>
<dbReference type="InterPro" id="IPR003591">
    <property type="entry name" value="Leu-rich_rpt_typical-subtyp"/>
</dbReference>
<dbReference type="GO" id="GO:0043531">
    <property type="term" value="F:ADP binding"/>
    <property type="evidence" value="ECO:0007669"/>
    <property type="project" value="InterPro"/>
</dbReference>
<dbReference type="SUPFAM" id="SSF52058">
    <property type="entry name" value="L domain-like"/>
    <property type="match status" value="3"/>
</dbReference>
<dbReference type="Gene3D" id="3.40.50.300">
    <property type="entry name" value="P-loop containing nucleotide triphosphate hydrolases"/>
    <property type="match status" value="1"/>
</dbReference>
<dbReference type="InterPro" id="IPR044974">
    <property type="entry name" value="Disease_R_plants"/>
</dbReference>
<dbReference type="Gene3D" id="1.10.8.430">
    <property type="entry name" value="Helical domain of apoptotic protease-activating factors"/>
    <property type="match status" value="1"/>
</dbReference>
<dbReference type="SMART" id="SM00255">
    <property type="entry name" value="TIR"/>
    <property type="match status" value="1"/>
</dbReference>
<dbReference type="PANTHER" id="PTHR11017:SF570">
    <property type="entry name" value="DISEASE RESISTANCE PROTEIN (TIR-NBS CLASS)-RELATED"/>
    <property type="match status" value="1"/>
</dbReference>
<keyword evidence="3" id="KW-0611">Plant defense</keyword>
<evidence type="ECO:0000256" key="4">
    <source>
        <dbReference type="SAM" id="MobiDB-lite"/>
    </source>
</evidence>
<evidence type="ECO:0000259" key="6">
    <source>
        <dbReference type="PROSITE" id="PS50104"/>
    </source>
</evidence>
<dbReference type="SUPFAM" id="SSF52540">
    <property type="entry name" value="P-loop containing nucleoside triphosphate hydrolases"/>
    <property type="match status" value="1"/>
</dbReference>
<dbReference type="SMART" id="SM00369">
    <property type="entry name" value="LRR_TYP"/>
    <property type="match status" value="3"/>
</dbReference>
<dbReference type="InterPro" id="IPR058192">
    <property type="entry name" value="WHD_ROQ1-like"/>
</dbReference>
<dbReference type="InterPro" id="IPR055414">
    <property type="entry name" value="LRR_R13L4/SHOC2-like"/>
</dbReference>
<dbReference type="GO" id="GO:0007165">
    <property type="term" value="P:signal transduction"/>
    <property type="evidence" value="ECO:0007669"/>
    <property type="project" value="InterPro"/>
</dbReference>
<dbReference type="Pfam" id="PF23598">
    <property type="entry name" value="LRR_14"/>
    <property type="match status" value="1"/>
</dbReference>
<dbReference type="PROSITE" id="PS51450">
    <property type="entry name" value="LRR"/>
    <property type="match status" value="1"/>
</dbReference>
<protein>
    <recommendedName>
        <fullName evidence="6">TIR domain-containing protein</fullName>
    </recommendedName>
</protein>
<comment type="caution">
    <text evidence="7">The sequence shown here is derived from an EMBL/GenBank/DDBJ whole genome shotgun (WGS) entry which is preliminary data.</text>
</comment>
<organism evidence="7 8">
    <name type="scientific">Linum tenue</name>
    <dbReference type="NCBI Taxonomy" id="586396"/>
    <lineage>
        <taxon>Eukaryota</taxon>
        <taxon>Viridiplantae</taxon>
        <taxon>Streptophyta</taxon>
        <taxon>Embryophyta</taxon>
        <taxon>Tracheophyta</taxon>
        <taxon>Spermatophyta</taxon>
        <taxon>Magnoliopsida</taxon>
        <taxon>eudicotyledons</taxon>
        <taxon>Gunneridae</taxon>
        <taxon>Pentapetalae</taxon>
        <taxon>rosids</taxon>
        <taxon>fabids</taxon>
        <taxon>Malpighiales</taxon>
        <taxon>Linaceae</taxon>
        <taxon>Linum</taxon>
    </lineage>
</organism>
<dbReference type="GO" id="GO:0006952">
    <property type="term" value="P:defense response"/>
    <property type="evidence" value="ECO:0007669"/>
    <property type="project" value="UniProtKB-KW"/>
</dbReference>
<name>A0AAV0J0L1_9ROSI</name>
<dbReference type="Pfam" id="PF23282">
    <property type="entry name" value="WHD_ROQ1"/>
    <property type="match status" value="1"/>
</dbReference>
<evidence type="ECO:0000256" key="1">
    <source>
        <dbReference type="ARBA" id="ARBA00022614"/>
    </source>
</evidence>
<evidence type="ECO:0000313" key="7">
    <source>
        <dbReference type="EMBL" id="CAI0402493.1"/>
    </source>
</evidence>
<keyword evidence="5" id="KW-0472">Membrane</keyword>
<keyword evidence="2" id="KW-0677">Repeat</keyword>